<comment type="caution">
    <text evidence="1">The sequence shown here is derived from an EMBL/GenBank/DDBJ whole genome shotgun (WGS) entry which is preliminary data.</text>
</comment>
<gene>
    <name evidence="1" type="ORF">EVAR_9277_1</name>
</gene>
<evidence type="ECO:0000313" key="2">
    <source>
        <dbReference type="Proteomes" id="UP000299102"/>
    </source>
</evidence>
<dbReference type="OrthoDB" id="412981at2759"/>
<keyword evidence="2" id="KW-1185">Reference proteome</keyword>
<protein>
    <submittedName>
        <fullName evidence="1">Uncharacterized protein</fullName>
    </submittedName>
</protein>
<dbReference type="EMBL" id="BGZK01000072">
    <property type="protein sequence ID" value="GBP15497.1"/>
    <property type="molecule type" value="Genomic_DNA"/>
</dbReference>
<name>A0A4C1TNS9_EUMVA</name>
<dbReference type="AlphaFoldDB" id="A0A4C1TNS9"/>
<dbReference type="Proteomes" id="UP000299102">
    <property type="component" value="Unassembled WGS sequence"/>
</dbReference>
<accession>A0A4C1TNS9</accession>
<reference evidence="1 2" key="1">
    <citation type="journal article" date="2019" name="Commun. Biol.">
        <title>The bagworm genome reveals a unique fibroin gene that provides high tensile strength.</title>
        <authorList>
            <person name="Kono N."/>
            <person name="Nakamura H."/>
            <person name="Ohtoshi R."/>
            <person name="Tomita M."/>
            <person name="Numata K."/>
            <person name="Arakawa K."/>
        </authorList>
    </citation>
    <scope>NUCLEOTIDE SEQUENCE [LARGE SCALE GENOMIC DNA]</scope>
</reference>
<proteinExistence type="predicted"/>
<evidence type="ECO:0000313" key="1">
    <source>
        <dbReference type="EMBL" id="GBP15497.1"/>
    </source>
</evidence>
<organism evidence="1 2">
    <name type="scientific">Eumeta variegata</name>
    <name type="common">Bagworm moth</name>
    <name type="synonym">Eumeta japonica</name>
    <dbReference type="NCBI Taxonomy" id="151549"/>
    <lineage>
        <taxon>Eukaryota</taxon>
        <taxon>Metazoa</taxon>
        <taxon>Ecdysozoa</taxon>
        <taxon>Arthropoda</taxon>
        <taxon>Hexapoda</taxon>
        <taxon>Insecta</taxon>
        <taxon>Pterygota</taxon>
        <taxon>Neoptera</taxon>
        <taxon>Endopterygota</taxon>
        <taxon>Lepidoptera</taxon>
        <taxon>Glossata</taxon>
        <taxon>Ditrysia</taxon>
        <taxon>Tineoidea</taxon>
        <taxon>Psychidae</taxon>
        <taxon>Oiketicinae</taxon>
        <taxon>Eumeta</taxon>
    </lineage>
</organism>
<sequence length="179" mass="20178">MPGVTVEAWRERGLLPMPPRSDVWTLVIQLPPPNALRKMWTTDTPTHTVVTPAPTPKMQVEVMRLAEPAPPPTPLGRNLKNLWILYWNHGGITGNTNLRLTNYISYRPDEVSLRVIAYRGTAVLVRKDVMHETIEQTNYASTSLLGVRVGLVEAECELMRAGHPHHFQRPNPPAPSRRS</sequence>